<gene>
    <name evidence="2" type="ORF">TEK04_15750</name>
</gene>
<keyword evidence="1" id="KW-0812">Transmembrane</keyword>
<keyword evidence="1" id="KW-1133">Transmembrane helix</keyword>
<comment type="caution">
    <text evidence="2">The sequence shown here is derived from an EMBL/GenBank/DDBJ whole genome shotgun (WGS) entry which is preliminary data.</text>
</comment>
<evidence type="ECO:0008006" key="4">
    <source>
        <dbReference type="Google" id="ProtNLM"/>
    </source>
</evidence>
<keyword evidence="3" id="KW-1185">Reference proteome</keyword>
<evidence type="ECO:0000256" key="1">
    <source>
        <dbReference type="SAM" id="Phobius"/>
    </source>
</evidence>
<dbReference type="Proteomes" id="UP001361570">
    <property type="component" value="Unassembled WGS sequence"/>
</dbReference>
<dbReference type="EMBL" id="JBAPLU010000017">
    <property type="protein sequence ID" value="MEI4273181.1"/>
    <property type="molecule type" value="Genomic_DNA"/>
</dbReference>
<name>A0ABU8DXF9_9ACTN</name>
<keyword evidence="1" id="KW-0472">Membrane</keyword>
<protein>
    <recommendedName>
        <fullName evidence="4">PH domain-containing protein</fullName>
    </recommendedName>
</protein>
<reference evidence="2 3" key="1">
    <citation type="submission" date="2024-03" db="EMBL/GenBank/DDBJ databases">
        <title>Draft genome sequence of Klenkia sp. LSe6-5.</title>
        <authorList>
            <person name="Duangmal K."/>
            <person name="Chantavorakit T."/>
        </authorList>
    </citation>
    <scope>NUCLEOTIDE SEQUENCE [LARGE SCALE GENOMIC DNA]</scope>
    <source>
        <strain evidence="2 3">LSe6-5</strain>
    </source>
</reference>
<dbReference type="RefSeq" id="WP_336405302.1">
    <property type="nucleotide sequence ID" value="NZ_JBAPLU010000017.1"/>
</dbReference>
<proteinExistence type="predicted"/>
<feature type="transmembrane region" description="Helical" evidence="1">
    <location>
        <begin position="21"/>
        <end position="44"/>
    </location>
</feature>
<feature type="transmembrane region" description="Helical" evidence="1">
    <location>
        <begin position="50"/>
        <end position="70"/>
    </location>
</feature>
<evidence type="ECO:0000313" key="2">
    <source>
        <dbReference type="EMBL" id="MEI4273181.1"/>
    </source>
</evidence>
<evidence type="ECO:0000313" key="3">
    <source>
        <dbReference type="Proteomes" id="UP001361570"/>
    </source>
</evidence>
<feature type="transmembrane region" description="Helical" evidence="1">
    <location>
        <begin position="172"/>
        <end position="194"/>
    </location>
</feature>
<organism evidence="2 3">
    <name type="scientific">Klenkia sesuvii</name>
    <dbReference type="NCBI Taxonomy" id="3103137"/>
    <lineage>
        <taxon>Bacteria</taxon>
        <taxon>Bacillati</taxon>
        <taxon>Actinomycetota</taxon>
        <taxon>Actinomycetes</taxon>
        <taxon>Geodermatophilales</taxon>
        <taxon>Geodermatophilaceae</taxon>
        <taxon>Klenkia</taxon>
    </lineage>
</organism>
<sequence length="195" mass="20688">MTDRHGTAPAGPRLTIPANAGLRGVAAVMLLVSVFMTLAFAPIADPDGRLLPIVAFAAVSTGIGVQPILLGTSKLRLRGTHLEVVNTVFTYTATLDDIGYLDHRNGFDVVLRSGRRVGFAGSAPSLVGSISRYVSARRMIVRIEEATGRTWTTLTDWAPGDYPVTRRLRTRAALWCAAYVAGGVTAALSIAAAMH</sequence>
<accession>A0ABU8DXF9</accession>